<reference evidence="11 12" key="1">
    <citation type="journal article" date="2020" name="Microorganisms">
        <title>Osmotic Adaptation and Compatible Solute Biosynthesis of Phototrophic Bacteria as Revealed from Genome Analyses.</title>
        <authorList>
            <person name="Imhoff J.F."/>
            <person name="Rahn T."/>
            <person name="Kunzel S."/>
            <person name="Keller A."/>
            <person name="Neulinger S.C."/>
        </authorList>
    </citation>
    <scope>NUCLEOTIDE SEQUENCE [LARGE SCALE GENOMIC DNA]</scope>
    <source>
        <strain evidence="11 12">DSM 25653</strain>
    </source>
</reference>
<dbReference type="EC" id="6.3.5.4" evidence="3"/>
<dbReference type="GO" id="GO:0006529">
    <property type="term" value="P:asparagine biosynthetic process"/>
    <property type="evidence" value="ECO:0007669"/>
    <property type="project" value="UniProtKB-KW"/>
</dbReference>
<evidence type="ECO:0000256" key="6">
    <source>
        <dbReference type="ARBA" id="ARBA00022962"/>
    </source>
</evidence>
<dbReference type="InterPro" id="IPR017932">
    <property type="entry name" value="GATase_2_dom"/>
</dbReference>
<dbReference type="PANTHER" id="PTHR43284:SF1">
    <property type="entry name" value="ASPARAGINE SYNTHETASE"/>
    <property type="match status" value="1"/>
</dbReference>
<evidence type="ECO:0000256" key="5">
    <source>
        <dbReference type="ARBA" id="ARBA00022840"/>
    </source>
</evidence>
<evidence type="ECO:0000256" key="1">
    <source>
        <dbReference type="ARBA" id="ARBA00005187"/>
    </source>
</evidence>
<dbReference type="SUPFAM" id="SSF52402">
    <property type="entry name" value="Adenine nucleotide alpha hydrolases-like"/>
    <property type="match status" value="1"/>
</dbReference>
<dbReference type="InterPro" id="IPR051786">
    <property type="entry name" value="ASN_synthetase/amidase"/>
</dbReference>
<dbReference type="PROSITE" id="PS51278">
    <property type="entry name" value="GATASE_TYPE_2"/>
    <property type="match status" value="1"/>
</dbReference>
<dbReference type="PIRSF" id="PIRSF001589">
    <property type="entry name" value="Asn_synthetase_glu-h"/>
    <property type="match status" value="1"/>
</dbReference>
<keyword evidence="12" id="KW-1185">Reference proteome</keyword>
<feature type="domain" description="Glutamine amidotransferase type-2" evidence="10">
    <location>
        <begin position="2"/>
        <end position="216"/>
    </location>
</feature>
<evidence type="ECO:0000256" key="2">
    <source>
        <dbReference type="ARBA" id="ARBA00005752"/>
    </source>
</evidence>
<proteinExistence type="inferred from homology"/>
<evidence type="ECO:0000256" key="8">
    <source>
        <dbReference type="PIRSR" id="PIRSR001589-1"/>
    </source>
</evidence>
<dbReference type="AlphaFoldDB" id="A0A9X0WBQ4"/>
<dbReference type="InterPro" id="IPR029055">
    <property type="entry name" value="Ntn_hydrolases_N"/>
</dbReference>
<name>A0A9X0WBQ4_9GAMM</name>
<comment type="similarity">
    <text evidence="2">Belongs to the asparagine synthetase family.</text>
</comment>
<organism evidence="11 12">
    <name type="scientific">Lamprobacter modestohalophilus</name>
    <dbReference type="NCBI Taxonomy" id="1064514"/>
    <lineage>
        <taxon>Bacteria</taxon>
        <taxon>Pseudomonadati</taxon>
        <taxon>Pseudomonadota</taxon>
        <taxon>Gammaproteobacteria</taxon>
        <taxon>Chromatiales</taxon>
        <taxon>Chromatiaceae</taxon>
        <taxon>Lamprobacter</taxon>
    </lineage>
</organism>
<dbReference type="CDD" id="cd00712">
    <property type="entry name" value="AsnB"/>
    <property type="match status" value="1"/>
</dbReference>
<dbReference type="SUPFAM" id="SSF56235">
    <property type="entry name" value="N-terminal nucleophile aminohydrolases (Ntn hydrolases)"/>
    <property type="match status" value="1"/>
</dbReference>
<feature type="binding site" evidence="9">
    <location>
        <position position="103"/>
    </location>
    <ligand>
        <name>L-glutamine</name>
        <dbReference type="ChEBI" id="CHEBI:58359"/>
    </ligand>
</feature>
<evidence type="ECO:0000313" key="11">
    <source>
        <dbReference type="EMBL" id="MBK1620618.1"/>
    </source>
</evidence>
<dbReference type="InterPro" id="IPR001962">
    <property type="entry name" value="Asn_synthase"/>
</dbReference>
<evidence type="ECO:0000256" key="4">
    <source>
        <dbReference type="ARBA" id="ARBA00022741"/>
    </source>
</evidence>
<comment type="pathway">
    <text evidence="1">Amino-acid biosynthesis; L-asparagine biosynthesis; L-asparagine from L-aspartate (L-Gln route): step 1/1.</text>
</comment>
<feature type="binding site" evidence="9">
    <location>
        <begin position="368"/>
        <end position="369"/>
    </location>
    <ligand>
        <name>ATP</name>
        <dbReference type="ChEBI" id="CHEBI:30616"/>
    </ligand>
</feature>
<accession>A0A9X0WBQ4</accession>
<evidence type="ECO:0000256" key="9">
    <source>
        <dbReference type="PIRSR" id="PIRSR001589-2"/>
    </source>
</evidence>
<keyword evidence="4 9" id="KW-0547">Nucleotide-binding</keyword>
<dbReference type="Proteomes" id="UP001138768">
    <property type="component" value="Unassembled WGS sequence"/>
</dbReference>
<dbReference type="EMBL" id="NRRY01000044">
    <property type="protein sequence ID" value="MBK1620618.1"/>
    <property type="molecule type" value="Genomic_DNA"/>
</dbReference>
<dbReference type="NCBIfam" id="TIGR01536">
    <property type="entry name" value="asn_synth_AEB"/>
    <property type="match status" value="1"/>
</dbReference>
<comment type="caution">
    <text evidence="11">The sequence shown here is derived from an EMBL/GenBank/DDBJ whole genome shotgun (WGS) entry which is preliminary data.</text>
</comment>
<dbReference type="Gene3D" id="3.60.20.10">
    <property type="entry name" value="Glutamine Phosphoribosylpyrophosphate, subunit 1, domain 1"/>
    <property type="match status" value="1"/>
</dbReference>
<dbReference type="GO" id="GO:0004066">
    <property type="term" value="F:asparagine synthase (glutamine-hydrolyzing) activity"/>
    <property type="evidence" value="ECO:0007669"/>
    <property type="project" value="UniProtKB-EC"/>
</dbReference>
<dbReference type="GO" id="GO:0005524">
    <property type="term" value="F:ATP binding"/>
    <property type="evidence" value="ECO:0007669"/>
    <property type="project" value="UniProtKB-KW"/>
</dbReference>
<dbReference type="InterPro" id="IPR006426">
    <property type="entry name" value="Asn_synth_AEB"/>
</dbReference>
<dbReference type="GO" id="GO:0005829">
    <property type="term" value="C:cytosol"/>
    <property type="evidence" value="ECO:0007669"/>
    <property type="project" value="TreeGrafter"/>
</dbReference>
<comment type="catalytic activity">
    <reaction evidence="7">
        <text>L-aspartate + L-glutamine + ATP + H2O = L-asparagine + L-glutamate + AMP + diphosphate + H(+)</text>
        <dbReference type="Rhea" id="RHEA:12228"/>
        <dbReference type="ChEBI" id="CHEBI:15377"/>
        <dbReference type="ChEBI" id="CHEBI:15378"/>
        <dbReference type="ChEBI" id="CHEBI:29985"/>
        <dbReference type="ChEBI" id="CHEBI:29991"/>
        <dbReference type="ChEBI" id="CHEBI:30616"/>
        <dbReference type="ChEBI" id="CHEBI:33019"/>
        <dbReference type="ChEBI" id="CHEBI:58048"/>
        <dbReference type="ChEBI" id="CHEBI:58359"/>
        <dbReference type="ChEBI" id="CHEBI:456215"/>
        <dbReference type="EC" id="6.3.5.4"/>
    </reaction>
</comment>
<dbReference type="InterPro" id="IPR033738">
    <property type="entry name" value="AsnB_N"/>
</dbReference>
<feature type="binding site" evidence="9">
    <location>
        <position position="295"/>
    </location>
    <ligand>
        <name>ATP</name>
        <dbReference type="ChEBI" id="CHEBI:30616"/>
    </ligand>
</feature>
<keyword evidence="5 9" id="KW-0067">ATP-binding</keyword>
<dbReference type="Gene3D" id="3.40.50.620">
    <property type="entry name" value="HUPs"/>
    <property type="match status" value="1"/>
</dbReference>
<evidence type="ECO:0000256" key="7">
    <source>
        <dbReference type="ARBA" id="ARBA00048741"/>
    </source>
</evidence>
<feature type="active site" description="For GATase activity" evidence="8">
    <location>
        <position position="2"/>
    </location>
</feature>
<dbReference type="CDD" id="cd01991">
    <property type="entry name" value="Asn_synthase_B_C"/>
    <property type="match status" value="1"/>
</dbReference>
<dbReference type="PANTHER" id="PTHR43284">
    <property type="entry name" value="ASPARAGINE SYNTHETASE (GLUTAMINE-HYDROLYZING)"/>
    <property type="match status" value="1"/>
</dbReference>
<protein>
    <recommendedName>
        <fullName evidence="3">asparagine synthase (glutamine-hydrolyzing)</fullName>
        <ecNumber evidence="3">6.3.5.4</ecNumber>
    </recommendedName>
</protein>
<evidence type="ECO:0000313" key="12">
    <source>
        <dbReference type="Proteomes" id="UP001138768"/>
    </source>
</evidence>
<dbReference type="InterPro" id="IPR014729">
    <property type="entry name" value="Rossmann-like_a/b/a_fold"/>
</dbReference>
<evidence type="ECO:0000256" key="3">
    <source>
        <dbReference type="ARBA" id="ARBA00012737"/>
    </source>
</evidence>
<keyword evidence="8" id="KW-0028">Amino-acid biosynthesis</keyword>
<gene>
    <name evidence="11" type="primary">asnB</name>
    <name evidence="11" type="ORF">CKO42_19735</name>
</gene>
<dbReference type="Pfam" id="PF00733">
    <property type="entry name" value="Asn_synthase"/>
    <property type="match status" value="1"/>
</dbReference>
<evidence type="ECO:0000259" key="10">
    <source>
        <dbReference type="PROSITE" id="PS51278"/>
    </source>
</evidence>
<dbReference type="RefSeq" id="WP_200247788.1">
    <property type="nucleotide sequence ID" value="NZ_NRRY01000044.1"/>
</dbReference>
<keyword evidence="6 8" id="KW-0315">Glutamine amidotransferase</keyword>
<dbReference type="Pfam" id="PF13537">
    <property type="entry name" value="GATase_7"/>
    <property type="match status" value="1"/>
</dbReference>
<keyword evidence="8" id="KW-0061">Asparagine biosynthesis</keyword>
<sequence>MCGIAGIVGPDAPWLEPALARMTRVQQHRGPDDEGLAWSAIGAARIGLGHRRLSIQDLSAAGHQPMAHPETGDRLVFNGEIYNAPALARELRAEGVRFRGHSDTEVLLHGLRRWGTDCLSRLEGMYAFAWLDQVSGSLVLGRDPLGIKPLYVSQAGGRLLFASEVRALLSTGQVDDALDDRGLLSLLAYGSTQAPWTLFRSIEVFPAGHWQRVDLNPSGQAVCHQPVPHWRFPVPHAGMSHEDAAQAVRAQLTRSVQSHLLSDVPVGVFLSSGLDSTLVAGLAAQQGTDLRACTVGFADAPDQSEATLAAETAHAFGLPHDVLWLEQKDALAAVVPWLDALDQPSMDGLNIFVIARRVRAAGLLVALSGQGGDELFGGYPSFADVPALMRWLRWLDWAPAGLRARLAAPLSMGRGLAFREKLADVLRAGADLVALGLQRRRCFSNAQIQALLGGRDVSVASGAGFIDQSQLLDLPIERHDPVHAISLLESRFYLGNTLLPVGDSTGMAHGLEIRVPMLDRPLLDLALSLPGAVRLPEGTADKSLLRKAFPDLLRPALLRQSKRGFVIPVRRWMQGELRPVCETALGVLKTHPQFDANAITASWDQFLKAPESPLWSRVWLLVALGWYLHQAPSFGVQPIADA</sequence>